<dbReference type="EMBL" id="JACWFH010000001">
    <property type="protein sequence ID" value="MBY0095255.1"/>
    <property type="molecule type" value="Genomic_DNA"/>
</dbReference>
<evidence type="ECO:0000256" key="1">
    <source>
        <dbReference type="SAM" id="Phobius"/>
    </source>
</evidence>
<reference evidence="2 3" key="1">
    <citation type="submission" date="2020-07" db="EMBL/GenBank/DDBJ databases">
        <title>Fungal Genomes of the International Space Station.</title>
        <authorList>
            <person name="Seuylemezian A."/>
            <person name="Singh N.K."/>
            <person name="Wood J."/>
            <person name="Venkateswaran K."/>
        </authorList>
    </citation>
    <scope>NUCLEOTIDE SEQUENCE [LARGE SCALE GENOMIC DNA]</scope>
    <source>
        <strain evidence="2 3">PL-B2</strain>
    </source>
</reference>
<accession>A0ABS7JZF3</accession>
<keyword evidence="1" id="KW-1133">Transmembrane helix</keyword>
<evidence type="ECO:0000313" key="3">
    <source>
        <dbReference type="Proteomes" id="UP000769780"/>
    </source>
</evidence>
<comment type="caution">
    <text evidence="2">The sequence shown here is derived from an EMBL/GenBank/DDBJ whole genome shotgun (WGS) entry which is preliminary data.</text>
</comment>
<sequence length="62" mass="6889">MQTLTVVLFTCSVASFLAMFHHLVKMQRPGIYPSKKVLKQRAGLLATTGAFLLVLGFIFSLF</sequence>
<keyword evidence="1" id="KW-0472">Membrane</keyword>
<dbReference type="InterPro" id="IPR058724">
    <property type="entry name" value="YhzF"/>
</dbReference>
<keyword evidence="1" id="KW-0812">Transmembrane</keyword>
<organism evidence="2 3">
    <name type="scientific">Mesobacillus maritimus</name>
    <dbReference type="NCBI Taxonomy" id="1643336"/>
    <lineage>
        <taxon>Bacteria</taxon>
        <taxon>Bacillati</taxon>
        <taxon>Bacillota</taxon>
        <taxon>Bacilli</taxon>
        <taxon>Bacillales</taxon>
        <taxon>Bacillaceae</taxon>
        <taxon>Mesobacillus</taxon>
    </lineage>
</organism>
<dbReference type="Proteomes" id="UP000769780">
    <property type="component" value="Unassembled WGS sequence"/>
</dbReference>
<feature type="transmembrane region" description="Helical" evidence="1">
    <location>
        <begin position="6"/>
        <end position="24"/>
    </location>
</feature>
<dbReference type="RefSeq" id="WP_221870063.1">
    <property type="nucleotide sequence ID" value="NZ_JACWFH010000001.1"/>
</dbReference>
<gene>
    <name evidence="2" type="ORF">H0185_00275</name>
</gene>
<feature type="transmembrane region" description="Helical" evidence="1">
    <location>
        <begin position="44"/>
        <end position="61"/>
    </location>
</feature>
<dbReference type="Pfam" id="PF26302">
    <property type="entry name" value="YhzF"/>
    <property type="match status" value="1"/>
</dbReference>
<keyword evidence="3" id="KW-1185">Reference proteome</keyword>
<proteinExistence type="predicted"/>
<protein>
    <submittedName>
        <fullName evidence="2">Uncharacterized protein</fullName>
    </submittedName>
</protein>
<evidence type="ECO:0000313" key="2">
    <source>
        <dbReference type="EMBL" id="MBY0095255.1"/>
    </source>
</evidence>
<name>A0ABS7JZF3_9BACI</name>